<dbReference type="EMBL" id="KB031030">
    <property type="protein sequence ID" value="ELK06488.1"/>
    <property type="molecule type" value="Genomic_DNA"/>
</dbReference>
<evidence type="ECO:0000313" key="3">
    <source>
        <dbReference type="Proteomes" id="UP000010552"/>
    </source>
</evidence>
<evidence type="ECO:0000256" key="1">
    <source>
        <dbReference type="SAM" id="MobiDB-lite"/>
    </source>
</evidence>
<feature type="region of interest" description="Disordered" evidence="1">
    <location>
        <begin position="1"/>
        <end position="45"/>
    </location>
</feature>
<keyword evidence="3" id="KW-1185">Reference proteome</keyword>
<dbReference type="AlphaFoldDB" id="L5K7N2"/>
<name>L5K7N2_PTEAL</name>
<sequence length="79" mass="8409">MQPLLLLTDPAGTRLPGAAHRPRLLRLPPRPLPADSRALPGHPADMSAFLAGPASMPQPHIVIIVTPHPQSPSLLFCSQ</sequence>
<organism evidence="2 3">
    <name type="scientific">Pteropus alecto</name>
    <name type="common">Black flying fox</name>
    <dbReference type="NCBI Taxonomy" id="9402"/>
    <lineage>
        <taxon>Eukaryota</taxon>
        <taxon>Metazoa</taxon>
        <taxon>Chordata</taxon>
        <taxon>Craniata</taxon>
        <taxon>Vertebrata</taxon>
        <taxon>Euteleostomi</taxon>
        <taxon>Mammalia</taxon>
        <taxon>Eutheria</taxon>
        <taxon>Laurasiatheria</taxon>
        <taxon>Chiroptera</taxon>
        <taxon>Yinpterochiroptera</taxon>
        <taxon>Pteropodoidea</taxon>
        <taxon>Pteropodidae</taxon>
        <taxon>Pteropodinae</taxon>
        <taxon>Pteropus</taxon>
    </lineage>
</organism>
<reference evidence="3" key="1">
    <citation type="journal article" date="2013" name="Science">
        <title>Comparative analysis of bat genomes provides insight into the evolution of flight and immunity.</title>
        <authorList>
            <person name="Zhang G."/>
            <person name="Cowled C."/>
            <person name="Shi Z."/>
            <person name="Huang Z."/>
            <person name="Bishop-Lilly K.A."/>
            <person name="Fang X."/>
            <person name="Wynne J.W."/>
            <person name="Xiong Z."/>
            <person name="Baker M.L."/>
            <person name="Zhao W."/>
            <person name="Tachedjian M."/>
            <person name="Zhu Y."/>
            <person name="Zhou P."/>
            <person name="Jiang X."/>
            <person name="Ng J."/>
            <person name="Yang L."/>
            <person name="Wu L."/>
            <person name="Xiao J."/>
            <person name="Feng Y."/>
            <person name="Chen Y."/>
            <person name="Sun X."/>
            <person name="Zhang Y."/>
            <person name="Marsh G.A."/>
            <person name="Crameri G."/>
            <person name="Broder C.C."/>
            <person name="Frey K.G."/>
            <person name="Wang L.F."/>
            <person name="Wang J."/>
        </authorList>
    </citation>
    <scope>NUCLEOTIDE SEQUENCE [LARGE SCALE GENOMIC DNA]</scope>
</reference>
<dbReference type="InParanoid" id="L5K7N2"/>
<evidence type="ECO:0000313" key="2">
    <source>
        <dbReference type="EMBL" id="ELK06488.1"/>
    </source>
</evidence>
<accession>L5K7N2</accession>
<dbReference type="Proteomes" id="UP000010552">
    <property type="component" value="Unassembled WGS sequence"/>
</dbReference>
<proteinExistence type="predicted"/>
<protein>
    <submittedName>
        <fullName evidence="2">Uncharacterized protein</fullName>
    </submittedName>
</protein>
<gene>
    <name evidence="2" type="ORF">PAL_GLEAN10022710</name>
</gene>